<evidence type="ECO:0000256" key="2">
    <source>
        <dbReference type="ARBA" id="ARBA00012282"/>
    </source>
</evidence>
<reference evidence="8" key="1">
    <citation type="journal article" date="2020" name="mSystems">
        <title>Genome- and Community-Level Interaction Insights into Carbon Utilization and Element Cycling Functions of Hydrothermarchaeota in Hydrothermal Sediment.</title>
        <authorList>
            <person name="Zhou Z."/>
            <person name="Liu Y."/>
            <person name="Xu W."/>
            <person name="Pan J."/>
            <person name="Luo Z.H."/>
            <person name="Li M."/>
        </authorList>
    </citation>
    <scope>NUCLEOTIDE SEQUENCE [LARGE SCALE GENOMIC DNA]</scope>
    <source>
        <strain evidence="8">HyVt-380</strain>
    </source>
</reference>
<dbReference type="CDD" id="cd01949">
    <property type="entry name" value="GGDEF"/>
    <property type="match status" value="1"/>
</dbReference>
<dbReference type="SUPFAM" id="SSF55073">
    <property type="entry name" value="Nucleotide cyclase"/>
    <property type="match status" value="1"/>
</dbReference>
<comment type="caution">
    <text evidence="8">The sequence shown here is derived from an EMBL/GenBank/DDBJ whole genome shotgun (WGS) entry which is preliminary data.</text>
</comment>
<dbReference type="EMBL" id="DRHY01000310">
    <property type="protein sequence ID" value="HEC75367.1"/>
    <property type="molecule type" value="Genomic_DNA"/>
</dbReference>
<dbReference type="SMART" id="SM00052">
    <property type="entry name" value="EAL"/>
    <property type="match status" value="1"/>
</dbReference>
<dbReference type="InterPro" id="IPR001633">
    <property type="entry name" value="EAL_dom"/>
</dbReference>
<feature type="domain" description="EAL" evidence="6">
    <location>
        <begin position="539"/>
        <end position="793"/>
    </location>
</feature>
<comment type="cofactor">
    <cofactor evidence="1">
        <name>Mg(2+)</name>
        <dbReference type="ChEBI" id="CHEBI:18420"/>
    </cofactor>
</comment>
<keyword evidence="3" id="KW-0973">c-di-GMP</keyword>
<name>A0A7C1ZT12_9GAMM</name>
<dbReference type="FunFam" id="3.20.20.450:FF:000001">
    <property type="entry name" value="Cyclic di-GMP phosphodiesterase yahA"/>
    <property type="match status" value="1"/>
</dbReference>
<dbReference type="AlphaFoldDB" id="A0A7C1ZT12"/>
<dbReference type="Gene3D" id="3.30.450.20">
    <property type="entry name" value="PAS domain"/>
    <property type="match status" value="1"/>
</dbReference>
<accession>A0A7C1ZT12</accession>
<dbReference type="PROSITE" id="PS50887">
    <property type="entry name" value="GGDEF"/>
    <property type="match status" value="1"/>
</dbReference>
<dbReference type="PANTHER" id="PTHR44757">
    <property type="entry name" value="DIGUANYLATE CYCLASE DGCP"/>
    <property type="match status" value="1"/>
</dbReference>
<evidence type="ECO:0000256" key="1">
    <source>
        <dbReference type="ARBA" id="ARBA00001946"/>
    </source>
</evidence>
<dbReference type="GO" id="GO:0071111">
    <property type="term" value="F:cyclic-guanylate-specific phosphodiesterase activity"/>
    <property type="evidence" value="ECO:0007669"/>
    <property type="project" value="UniProtKB-EC"/>
</dbReference>
<dbReference type="NCBIfam" id="TIGR00254">
    <property type="entry name" value="GGDEF"/>
    <property type="match status" value="1"/>
</dbReference>
<keyword evidence="5" id="KW-0472">Membrane</keyword>
<evidence type="ECO:0000259" key="6">
    <source>
        <dbReference type="PROSITE" id="PS50883"/>
    </source>
</evidence>
<dbReference type="Proteomes" id="UP000886384">
    <property type="component" value="Unassembled WGS sequence"/>
</dbReference>
<feature type="transmembrane region" description="Helical" evidence="5">
    <location>
        <begin position="39"/>
        <end position="61"/>
    </location>
</feature>
<evidence type="ECO:0000256" key="4">
    <source>
        <dbReference type="ARBA" id="ARBA00051114"/>
    </source>
</evidence>
<proteinExistence type="predicted"/>
<gene>
    <name evidence="8" type="ORF">ENI26_13535</name>
</gene>
<dbReference type="Gene3D" id="3.30.70.270">
    <property type="match status" value="1"/>
</dbReference>
<dbReference type="Pfam" id="PF00563">
    <property type="entry name" value="EAL"/>
    <property type="match status" value="1"/>
</dbReference>
<dbReference type="EC" id="3.1.4.52" evidence="2"/>
<sequence>MFMGCWRFGGQIEGSSMFSRPFKLHTHLPELTARSRLQLLLLIVLLVVGISTTVMFFRIHLNELNDRVAESHKISNAFFLQALAADSEGLARALTLMANDHELLELLKQSDVAGLMQSFSGVFDRLKKDFEVTHAYFINPEGMVLLRAHKPHQFGDILKRASYLQAAKSKKLACGIEMGMNFYSLRCVMPVLLKQELVGYIELAEEINSIFNELKQVTNDDYIFLLRDDLFKQFHQDHIHERASAFDILYTTDQVLAQEVLSQANLASSGTDSQFEFISNDNKHYGVGTSAYQDISGDSPGILISIADITTVYNAAIREMWINILGAICMVVATIFIFIAAIKRSFRTMENKLEERTRQIEFMALHDTLMNLPNRAMFSKLVQQQTLESRRYKRTFSLLFIDLDGFKAVNDTLGHDSGDQLLTQVASRLSRCIRDSDIAARLGGDEFVILLPEMSGEDEQLRVDIVANRILLSLAKVFSVYTREVRISASIGVSSFPQHGESEDELMKHADAAMYAAKASGKNTVQRYTESLHKESFERRSIEADLRQAIVNNEFELYYQAKLDAQSRDVVGMEALIRWHHPHLGMVEPNDFIDIAEETGLIIPIGKWVLETACQQMMEWQGKGLGLATMAINISPKQLRDEALLSDIDEALSKTGVSAQQLILEITEYSIVQNTDIAIEVLTGLQAKGIKIAIDDIGTGYSSFSRLETFPVDSVKIDRSFIHGLPNNESHRAITEAIITMANRLGLAIVAEGVETEEQLVFFQDHNCDQLQGFYFNSPMAAATFEQYVKSSKAK</sequence>
<evidence type="ECO:0000259" key="7">
    <source>
        <dbReference type="PROSITE" id="PS50887"/>
    </source>
</evidence>
<dbReference type="PANTHER" id="PTHR44757:SF2">
    <property type="entry name" value="BIOFILM ARCHITECTURE MAINTENANCE PROTEIN MBAA"/>
    <property type="match status" value="1"/>
</dbReference>
<dbReference type="InterPro" id="IPR043128">
    <property type="entry name" value="Rev_trsase/Diguanyl_cyclase"/>
</dbReference>
<keyword evidence="5" id="KW-0812">Transmembrane</keyword>
<dbReference type="Pfam" id="PF14827">
    <property type="entry name" value="dCache_3"/>
    <property type="match status" value="1"/>
</dbReference>
<dbReference type="InterPro" id="IPR029787">
    <property type="entry name" value="Nucleotide_cyclase"/>
</dbReference>
<dbReference type="SUPFAM" id="SSF103190">
    <property type="entry name" value="Sensory domain-like"/>
    <property type="match status" value="1"/>
</dbReference>
<dbReference type="InterPro" id="IPR052155">
    <property type="entry name" value="Biofilm_reg_signaling"/>
</dbReference>
<dbReference type="SUPFAM" id="SSF141868">
    <property type="entry name" value="EAL domain-like"/>
    <property type="match status" value="1"/>
</dbReference>
<dbReference type="InterPro" id="IPR035919">
    <property type="entry name" value="EAL_sf"/>
</dbReference>
<keyword evidence="5" id="KW-1133">Transmembrane helix</keyword>
<dbReference type="FunFam" id="3.30.70.270:FF:000001">
    <property type="entry name" value="Diguanylate cyclase domain protein"/>
    <property type="match status" value="1"/>
</dbReference>
<dbReference type="PROSITE" id="PS50883">
    <property type="entry name" value="EAL"/>
    <property type="match status" value="1"/>
</dbReference>
<evidence type="ECO:0000313" key="8">
    <source>
        <dbReference type="EMBL" id="HEC75367.1"/>
    </source>
</evidence>
<feature type="domain" description="GGDEF" evidence="7">
    <location>
        <begin position="394"/>
        <end position="530"/>
    </location>
</feature>
<feature type="transmembrane region" description="Helical" evidence="5">
    <location>
        <begin position="320"/>
        <end position="342"/>
    </location>
</feature>
<dbReference type="CDD" id="cd01948">
    <property type="entry name" value="EAL"/>
    <property type="match status" value="1"/>
</dbReference>
<protein>
    <recommendedName>
        <fullName evidence="2">cyclic-guanylate-specific phosphodiesterase</fullName>
        <ecNumber evidence="2">3.1.4.52</ecNumber>
    </recommendedName>
</protein>
<dbReference type="Gene3D" id="3.20.20.450">
    <property type="entry name" value="EAL domain"/>
    <property type="match status" value="1"/>
</dbReference>
<dbReference type="InterPro" id="IPR000160">
    <property type="entry name" value="GGDEF_dom"/>
</dbReference>
<dbReference type="InterPro" id="IPR029151">
    <property type="entry name" value="Sensor-like_sf"/>
</dbReference>
<dbReference type="InterPro" id="IPR029150">
    <property type="entry name" value="dCache_3"/>
</dbReference>
<organism evidence="8">
    <name type="scientific">Methylophaga aminisulfidivorans</name>
    <dbReference type="NCBI Taxonomy" id="230105"/>
    <lineage>
        <taxon>Bacteria</taxon>
        <taxon>Pseudomonadati</taxon>
        <taxon>Pseudomonadota</taxon>
        <taxon>Gammaproteobacteria</taxon>
        <taxon>Thiotrichales</taxon>
        <taxon>Piscirickettsiaceae</taxon>
        <taxon>Methylophaga</taxon>
    </lineage>
</organism>
<comment type="catalytic activity">
    <reaction evidence="4">
        <text>3',3'-c-di-GMP + H2O = 5'-phosphoguanylyl(3'-&gt;5')guanosine + H(+)</text>
        <dbReference type="Rhea" id="RHEA:24902"/>
        <dbReference type="ChEBI" id="CHEBI:15377"/>
        <dbReference type="ChEBI" id="CHEBI:15378"/>
        <dbReference type="ChEBI" id="CHEBI:58754"/>
        <dbReference type="ChEBI" id="CHEBI:58805"/>
        <dbReference type="EC" id="3.1.4.52"/>
    </reaction>
    <physiologicalReaction direction="left-to-right" evidence="4">
        <dbReference type="Rhea" id="RHEA:24903"/>
    </physiologicalReaction>
</comment>
<evidence type="ECO:0000256" key="3">
    <source>
        <dbReference type="ARBA" id="ARBA00022636"/>
    </source>
</evidence>
<evidence type="ECO:0000256" key="5">
    <source>
        <dbReference type="SAM" id="Phobius"/>
    </source>
</evidence>
<dbReference type="GO" id="GO:0071732">
    <property type="term" value="P:cellular response to nitric oxide"/>
    <property type="evidence" value="ECO:0007669"/>
    <property type="project" value="UniProtKB-ARBA"/>
</dbReference>
<dbReference type="Pfam" id="PF00990">
    <property type="entry name" value="GGDEF"/>
    <property type="match status" value="1"/>
</dbReference>
<dbReference type="SMART" id="SM00267">
    <property type="entry name" value="GGDEF"/>
    <property type="match status" value="1"/>
</dbReference>